<dbReference type="InterPro" id="IPR011051">
    <property type="entry name" value="RmlC_Cupin_sf"/>
</dbReference>
<protein>
    <submittedName>
        <fullName evidence="2">Cupin domain-containing protein</fullName>
    </submittedName>
</protein>
<gene>
    <name evidence="2" type="ORF">KW868_15045</name>
</gene>
<reference evidence="2" key="1">
    <citation type="submission" date="2021-07" db="EMBL/GenBank/DDBJ databases">
        <authorList>
            <person name="Fernandez M."/>
            <person name="Pereira P."/>
            <person name="Torres Tejerizo G.A."/>
            <person name="Gonzalez P."/>
            <person name="Agostini E."/>
        </authorList>
    </citation>
    <scope>NUCLEOTIDE SEQUENCE</scope>
    <source>
        <strain evidence="2">SFC 500-1A</strain>
    </source>
</reference>
<dbReference type="EMBL" id="JAHWXT010000005">
    <property type="protein sequence ID" value="MCF0265763.1"/>
    <property type="molecule type" value="Genomic_DNA"/>
</dbReference>
<comment type="caution">
    <text evidence="2">The sequence shown here is derived from an EMBL/GenBank/DDBJ whole genome shotgun (WGS) entry which is preliminary data.</text>
</comment>
<dbReference type="RefSeq" id="WP_234623813.1">
    <property type="nucleotide sequence ID" value="NZ_JAHWXT010000005.1"/>
</dbReference>
<sequence>MNINAETFKSLEVLFNTTELSDDEWINFPEYGFRQYFLWKNVDTGATIALLEFQKGGCIPIKHIHASNQFMFCLEGEYEYIDVELKLKSGCFYMNPKDHPHGPTLAHQFSRLIEIYDGPHYYEKPAYHTDESIGDFVKKENQENRLEQ</sequence>
<organism evidence="2 3">
    <name type="scientific">Acinetobacter guillouiae</name>
    <name type="common">Acinetobacter genomosp. 11</name>
    <dbReference type="NCBI Taxonomy" id="106649"/>
    <lineage>
        <taxon>Bacteria</taxon>
        <taxon>Pseudomonadati</taxon>
        <taxon>Pseudomonadota</taxon>
        <taxon>Gammaproteobacteria</taxon>
        <taxon>Moraxellales</taxon>
        <taxon>Moraxellaceae</taxon>
        <taxon>Acinetobacter</taxon>
    </lineage>
</organism>
<evidence type="ECO:0000259" key="1">
    <source>
        <dbReference type="Pfam" id="PF12973"/>
    </source>
</evidence>
<accession>A0A8X8GEQ2</accession>
<evidence type="ECO:0000313" key="2">
    <source>
        <dbReference type="EMBL" id="MCF0265763.1"/>
    </source>
</evidence>
<proteinExistence type="predicted"/>
<dbReference type="Pfam" id="PF12973">
    <property type="entry name" value="Cupin_7"/>
    <property type="match status" value="1"/>
</dbReference>
<name>A0A8X8GEQ2_ACIGI</name>
<dbReference type="Gene3D" id="2.60.120.10">
    <property type="entry name" value="Jelly Rolls"/>
    <property type="match status" value="1"/>
</dbReference>
<feature type="domain" description="ChrR-like cupin" evidence="1">
    <location>
        <begin position="18"/>
        <end position="108"/>
    </location>
</feature>
<dbReference type="InterPro" id="IPR014710">
    <property type="entry name" value="RmlC-like_jellyroll"/>
</dbReference>
<dbReference type="Proteomes" id="UP000887320">
    <property type="component" value="Unassembled WGS sequence"/>
</dbReference>
<dbReference type="AlphaFoldDB" id="A0A8X8GEQ2"/>
<evidence type="ECO:0000313" key="3">
    <source>
        <dbReference type="Proteomes" id="UP000887320"/>
    </source>
</evidence>
<dbReference type="SUPFAM" id="SSF51182">
    <property type="entry name" value="RmlC-like cupins"/>
    <property type="match status" value="1"/>
</dbReference>
<dbReference type="InterPro" id="IPR025979">
    <property type="entry name" value="ChrR-like_cupin_dom"/>
</dbReference>